<dbReference type="SUPFAM" id="SSF47336">
    <property type="entry name" value="ACP-like"/>
    <property type="match status" value="1"/>
</dbReference>
<keyword evidence="9" id="KW-1185">Reference proteome</keyword>
<comment type="caution">
    <text evidence="4">Lacks conserved residue(s) required for the propagation of feature annotation.</text>
</comment>
<dbReference type="PROSITE" id="PS50075">
    <property type="entry name" value="CARRIER"/>
    <property type="match status" value="1"/>
</dbReference>
<name>A0A3E2H6Y0_SCYLI</name>
<dbReference type="InterPro" id="IPR042104">
    <property type="entry name" value="PKS_dehydratase_sf"/>
</dbReference>
<keyword evidence="3" id="KW-0808">Transferase</keyword>
<feature type="region of interest" description="Disordered" evidence="5">
    <location>
        <begin position="238"/>
        <end position="269"/>
    </location>
</feature>
<evidence type="ECO:0000313" key="9">
    <source>
        <dbReference type="Proteomes" id="UP000258309"/>
    </source>
</evidence>
<gene>
    <name evidence="8" type="ORF">B7463_g7509</name>
</gene>
<dbReference type="GO" id="GO:0016740">
    <property type="term" value="F:transferase activity"/>
    <property type="evidence" value="ECO:0007669"/>
    <property type="project" value="UniProtKB-KW"/>
</dbReference>
<evidence type="ECO:0000256" key="5">
    <source>
        <dbReference type="SAM" id="MobiDB-lite"/>
    </source>
</evidence>
<dbReference type="InterPro" id="IPR030918">
    <property type="entry name" value="PT_fungal_PKS"/>
</dbReference>
<dbReference type="InterPro" id="IPR006162">
    <property type="entry name" value="Ppantetheine_attach_site"/>
</dbReference>
<feature type="compositionally biased region" description="Basic and acidic residues" evidence="5">
    <location>
        <begin position="254"/>
        <end position="263"/>
    </location>
</feature>
<dbReference type="InterPro" id="IPR049900">
    <property type="entry name" value="PKS_mFAS_DH"/>
</dbReference>
<dbReference type="EMBL" id="NCSJ02000149">
    <property type="protein sequence ID" value="RFU28833.1"/>
    <property type="molecule type" value="Genomic_DNA"/>
</dbReference>
<dbReference type="Gene3D" id="3.10.129.110">
    <property type="entry name" value="Polyketide synthase dehydratase"/>
    <property type="match status" value="1"/>
</dbReference>
<evidence type="ECO:0000313" key="8">
    <source>
        <dbReference type="EMBL" id="RFU28833.1"/>
    </source>
</evidence>
<dbReference type="PROSITE" id="PS52019">
    <property type="entry name" value="PKS_MFAS_DH"/>
    <property type="match status" value="1"/>
</dbReference>
<evidence type="ECO:0000256" key="4">
    <source>
        <dbReference type="PROSITE-ProRule" id="PRU01363"/>
    </source>
</evidence>
<dbReference type="AlphaFoldDB" id="A0A3E2H6Y0"/>
<evidence type="ECO:0000256" key="2">
    <source>
        <dbReference type="ARBA" id="ARBA00022553"/>
    </source>
</evidence>
<comment type="caution">
    <text evidence="8">The sequence shown here is derived from an EMBL/GenBank/DDBJ whole genome shotgun (WGS) entry which is preliminary data.</text>
</comment>
<accession>A0A3E2H6Y0</accession>
<evidence type="ECO:0000259" key="6">
    <source>
        <dbReference type="PROSITE" id="PS50075"/>
    </source>
</evidence>
<evidence type="ECO:0000256" key="1">
    <source>
        <dbReference type="ARBA" id="ARBA00022450"/>
    </source>
</evidence>
<evidence type="ECO:0000256" key="3">
    <source>
        <dbReference type="ARBA" id="ARBA00022679"/>
    </source>
</evidence>
<dbReference type="Pfam" id="PF14765">
    <property type="entry name" value="PS-DH"/>
    <property type="match status" value="1"/>
</dbReference>
<feature type="domain" description="Carrier" evidence="6">
    <location>
        <begin position="278"/>
        <end position="352"/>
    </location>
</feature>
<dbReference type="STRING" id="5539.A0A3E2H6Y0"/>
<proteinExistence type="predicted"/>
<sequence>MLSMTSSSTAKSNGSRFSICLDGKVALVTGSSRGIGKGIALDLASRGCGDRLHRPSYYTHCGWSSHRLTALETAAATGNVHRIQRGLVYKLFRSFVDYDEDYQGIEEVLLDGQQPEVSARVVLKLYETESIYEIPPTWINSFCHLTGVILNANDTENSRNIVFISHGWKSLRLCGNLKTNISYWTYTRMQETEDSNVLEGDVWIFDEHEVIGYAKGIKFQRIQRKIIDFLLPKPDTHPTSYPSRLEPPQIVSDHNSRPQEPHLHGLLPPPAPMSGVKSSSVDLILKVISSECGVDPVELVDGCNFSSLGIDSLLSLEILGKLCESLDIDLCPHVFLENETIGDLKAQQLGRPAGNKS</sequence>
<keyword evidence="2" id="KW-0597">Phosphoprotein</keyword>
<reference evidence="8 9" key="1">
    <citation type="submission" date="2018-05" db="EMBL/GenBank/DDBJ databases">
        <title>Draft genome sequence of Scytalidium lignicola DSM 105466, a ubiquitous saprotrophic fungus.</title>
        <authorList>
            <person name="Buettner E."/>
            <person name="Gebauer A.M."/>
            <person name="Hofrichter M."/>
            <person name="Liers C."/>
            <person name="Kellner H."/>
        </authorList>
    </citation>
    <scope>NUCLEOTIDE SEQUENCE [LARGE SCALE GENOMIC DNA]</scope>
    <source>
        <strain evidence="8 9">DSM 105466</strain>
    </source>
</reference>
<dbReference type="InterPro" id="IPR036291">
    <property type="entry name" value="NAD(P)-bd_dom_sf"/>
</dbReference>
<dbReference type="Pfam" id="PF00550">
    <property type="entry name" value="PP-binding"/>
    <property type="match status" value="1"/>
</dbReference>
<dbReference type="OMA" id="WIFDEHE"/>
<dbReference type="PROSITE" id="PS00012">
    <property type="entry name" value="PHOSPHOPANTETHEINE"/>
    <property type="match status" value="1"/>
</dbReference>
<feature type="region of interest" description="C-terminal hotdog fold" evidence="4">
    <location>
        <begin position="80"/>
        <end position="228"/>
    </location>
</feature>
<feature type="domain" description="PKS/mFAS DH" evidence="7">
    <location>
        <begin position="1"/>
        <end position="228"/>
    </location>
</feature>
<dbReference type="Proteomes" id="UP000258309">
    <property type="component" value="Unassembled WGS sequence"/>
</dbReference>
<evidence type="ECO:0000259" key="7">
    <source>
        <dbReference type="PROSITE" id="PS52019"/>
    </source>
</evidence>
<dbReference type="NCBIfam" id="TIGR04532">
    <property type="entry name" value="PT_fungal_PKS"/>
    <property type="match status" value="1"/>
</dbReference>
<dbReference type="EC" id="1.10.3.2" evidence="8"/>
<feature type="non-terminal residue" evidence="8">
    <location>
        <position position="1"/>
    </location>
</feature>
<dbReference type="SUPFAM" id="SSF51735">
    <property type="entry name" value="NAD(P)-binding Rossmann-fold domains"/>
    <property type="match status" value="1"/>
</dbReference>
<dbReference type="Gene3D" id="3.40.50.720">
    <property type="entry name" value="NAD(P)-binding Rossmann-like Domain"/>
    <property type="match status" value="1"/>
</dbReference>
<dbReference type="InterPro" id="IPR036736">
    <property type="entry name" value="ACP-like_sf"/>
</dbReference>
<keyword evidence="1" id="KW-0596">Phosphopantetheine</keyword>
<feature type="region of interest" description="N-terminal hotdog fold" evidence="4">
    <location>
        <begin position="1"/>
        <end position="32"/>
    </location>
</feature>
<organism evidence="8 9">
    <name type="scientific">Scytalidium lignicola</name>
    <name type="common">Hyphomycete</name>
    <dbReference type="NCBI Taxonomy" id="5539"/>
    <lineage>
        <taxon>Eukaryota</taxon>
        <taxon>Fungi</taxon>
        <taxon>Dikarya</taxon>
        <taxon>Ascomycota</taxon>
        <taxon>Pezizomycotina</taxon>
        <taxon>Leotiomycetes</taxon>
        <taxon>Leotiomycetes incertae sedis</taxon>
        <taxon>Scytalidium</taxon>
    </lineage>
</organism>
<dbReference type="GO" id="GO:0052716">
    <property type="term" value="F:hydroquinone:oxygen oxidoreductase activity"/>
    <property type="evidence" value="ECO:0007669"/>
    <property type="project" value="UniProtKB-EC"/>
</dbReference>
<dbReference type="Gene3D" id="1.10.1200.10">
    <property type="entry name" value="ACP-like"/>
    <property type="match status" value="1"/>
</dbReference>
<protein>
    <submittedName>
        <fullName evidence="8">Laccase</fullName>
        <ecNumber evidence="8">1.10.3.2</ecNumber>
    </submittedName>
</protein>
<dbReference type="InterPro" id="IPR049551">
    <property type="entry name" value="PKS_DH_C"/>
</dbReference>
<feature type="non-terminal residue" evidence="8">
    <location>
        <position position="357"/>
    </location>
</feature>
<dbReference type="InterPro" id="IPR009081">
    <property type="entry name" value="PP-bd_ACP"/>
</dbReference>
<dbReference type="OrthoDB" id="329835at2759"/>
<keyword evidence="8" id="KW-0560">Oxidoreductase</keyword>